<gene>
    <name evidence="4" type="primary">ycf36</name>
</gene>
<dbReference type="GO" id="GO:0009536">
    <property type="term" value="C:plastid"/>
    <property type="evidence" value="ECO:0007669"/>
    <property type="project" value="UniProtKB-SubCell"/>
</dbReference>
<keyword evidence="3" id="KW-0472">Membrane</keyword>
<proteinExistence type="predicted"/>
<feature type="transmembrane region" description="Helical" evidence="3">
    <location>
        <begin position="45"/>
        <end position="64"/>
    </location>
</feature>
<reference evidence="4" key="1">
    <citation type="journal article" date="2019" name="Genome Biol. Evol.">
        <title>Plastid Genomes and Proteins Illuminate the Evolution of Eustigmatophyte Algae and Their Bacterial Endosymbionts.</title>
        <authorList>
            <person name="Sevcikova T."/>
            <person name="Yurchenko T."/>
            <person name="Fawley K.P."/>
            <person name="Amaral R."/>
            <person name="Strnad H."/>
            <person name="Santos L.M."/>
            <person name="Fawley M.W."/>
            <person name="Elias M."/>
        </authorList>
    </citation>
    <scope>NUCLEOTIDE SEQUENCE</scope>
    <source>
        <strain evidence="4">ACOI 456</strain>
    </source>
</reference>
<keyword evidence="2 4" id="KW-0934">Plastid</keyword>
<keyword evidence="3" id="KW-1133">Transmembrane helix</keyword>
<protein>
    <recommendedName>
        <fullName evidence="5">Ycf36</fullName>
    </recommendedName>
</protein>
<evidence type="ECO:0008006" key="5">
    <source>
        <dbReference type="Google" id="ProtNLM"/>
    </source>
</evidence>
<sequence>MNKFNKSRVCPVPRQQRPFFEYLKSRNSNFLNWVSLNEFTYTKKFFVVLFFNTFLSFSLTNYFISFLDYPIRLLIISFFVSLILQTLLYCYFFTNWEYIGYRLVERKVFYEESGWYNQKVWIKPQSILKQELVLYNYQLIPLITRIKKTLSLILTVFFLLIGLILISLY</sequence>
<evidence type="ECO:0000256" key="1">
    <source>
        <dbReference type="ARBA" id="ARBA00004474"/>
    </source>
</evidence>
<feature type="transmembrane region" description="Helical" evidence="3">
    <location>
        <begin position="149"/>
        <end position="168"/>
    </location>
</feature>
<dbReference type="PANTHER" id="PTHR34214:SF3">
    <property type="entry name" value="PROTEIN CONSERVED IN THE GREEN LINEAGE AND DIATOMS 27, CHLOROPLASTIC"/>
    <property type="match status" value="1"/>
</dbReference>
<dbReference type="RefSeq" id="YP_009550390.1">
    <property type="nucleotide sequence ID" value="NC_040294.1"/>
</dbReference>
<dbReference type="AlphaFoldDB" id="A0A3R5U8V0"/>
<feature type="transmembrane region" description="Helical" evidence="3">
    <location>
        <begin position="70"/>
        <end position="92"/>
    </location>
</feature>
<dbReference type="GeneID" id="38947357"/>
<evidence type="ECO:0000256" key="3">
    <source>
        <dbReference type="SAM" id="Phobius"/>
    </source>
</evidence>
<evidence type="ECO:0000313" key="4">
    <source>
        <dbReference type="EMBL" id="QAA11358.1"/>
    </source>
</evidence>
<dbReference type="InterPro" id="IPR009631">
    <property type="entry name" value="CGLD27-like"/>
</dbReference>
<dbReference type="Pfam" id="PF06799">
    <property type="entry name" value="CGLD27-like"/>
    <property type="match status" value="1"/>
</dbReference>
<dbReference type="PANTHER" id="PTHR34214">
    <property type="match status" value="1"/>
</dbReference>
<organism evidence="4">
    <name type="scientific">Characiopsis acuta</name>
    <dbReference type="NCBI Taxonomy" id="2040456"/>
    <lineage>
        <taxon>Eukaryota</taxon>
        <taxon>Sar</taxon>
        <taxon>Stramenopiles</taxon>
        <taxon>Ochrophyta</taxon>
        <taxon>Eustigmatophyceae</taxon>
        <taxon>Eustigmatales</taxon>
        <taxon>Chlorobotryaceae</taxon>
        <taxon>Characiopsis</taxon>
    </lineage>
</organism>
<accession>A0A3R5U8V0</accession>
<name>A0A3R5U8V0_9STRA</name>
<keyword evidence="3" id="KW-0812">Transmembrane</keyword>
<dbReference type="EMBL" id="MK281452">
    <property type="protein sequence ID" value="QAA11358.1"/>
    <property type="molecule type" value="Genomic_DNA"/>
</dbReference>
<evidence type="ECO:0000256" key="2">
    <source>
        <dbReference type="ARBA" id="ARBA00022640"/>
    </source>
</evidence>
<comment type="subcellular location">
    <subcellularLocation>
        <location evidence="1">Plastid</location>
    </subcellularLocation>
</comment>
<geneLocation type="plastid" evidence="4"/>